<dbReference type="PANTHER" id="PTHR22799">
    <property type="entry name" value="TETRANECTIN-RELATED"/>
    <property type="match status" value="1"/>
</dbReference>
<dbReference type="InterPro" id="IPR016186">
    <property type="entry name" value="C-type_lectin-like/link_sf"/>
</dbReference>
<feature type="domain" description="C-type lectin" evidence="7">
    <location>
        <begin position="194"/>
        <end position="282"/>
    </location>
</feature>
<evidence type="ECO:0000256" key="5">
    <source>
        <dbReference type="ARBA" id="ARBA00023157"/>
    </source>
</evidence>
<evidence type="ECO:0000256" key="6">
    <source>
        <dbReference type="SAM" id="MobiDB-lite"/>
    </source>
</evidence>
<dbReference type="EMBL" id="CDMZ01004994">
    <property type="protein sequence ID" value="CEM51606.1"/>
    <property type="molecule type" value="Genomic_DNA"/>
</dbReference>
<proteinExistence type="predicted"/>
<dbReference type="VEuPathDB" id="CryptoDB:Cvel_35556"/>
<feature type="domain" description="C-type lectin" evidence="7">
    <location>
        <begin position="307"/>
        <end position="410"/>
    </location>
</feature>
<evidence type="ECO:0000256" key="3">
    <source>
        <dbReference type="ARBA" id="ARBA00022729"/>
    </source>
</evidence>
<dbReference type="Gene3D" id="3.10.100.10">
    <property type="entry name" value="Mannose-Binding Protein A, subunit A"/>
    <property type="match status" value="2"/>
</dbReference>
<keyword evidence="5" id="KW-1015">Disulfide bond</keyword>
<feature type="non-terminal residue" evidence="8">
    <location>
        <position position="1"/>
    </location>
</feature>
<keyword evidence="3" id="KW-0732">Signal</keyword>
<dbReference type="GO" id="GO:0008083">
    <property type="term" value="F:growth factor activity"/>
    <property type="evidence" value="ECO:0007669"/>
    <property type="project" value="TreeGrafter"/>
</dbReference>
<dbReference type="InterPro" id="IPR016187">
    <property type="entry name" value="CTDL_fold"/>
</dbReference>
<dbReference type="InterPro" id="IPR051663">
    <property type="entry name" value="CLec_Tetranectin-domain"/>
</dbReference>
<name>A0A0G4I3Q3_9ALVE</name>
<dbReference type="SUPFAM" id="SSF56436">
    <property type="entry name" value="C-type lectin-like"/>
    <property type="match status" value="2"/>
</dbReference>
<dbReference type="InterPro" id="IPR001304">
    <property type="entry name" value="C-type_lectin-like"/>
</dbReference>
<evidence type="ECO:0000313" key="8">
    <source>
        <dbReference type="EMBL" id="CEM51606.1"/>
    </source>
</evidence>
<dbReference type="SMART" id="SM00034">
    <property type="entry name" value="CLECT"/>
    <property type="match status" value="2"/>
</dbReference>
<keyword evidence="4" id="KW-0430">Lectin</keyword>
<dbReference type="AlphaFoldDB" id="A0A0G4I3Q3"/>
<protein>
    <recommendedName>
        <fullName evidence="7">C-type lectin domain-containing protein</fullName>
    </recommendedName>
</protein>
<evidence type="ECO:0000259" key="7">
    <source>
        <dbReference type="PROSITE" id="PS50041"/>
    </source>
</evidence>
<sequence length="441" mass="47128">DRARGHVNPFQIERQDPGSSAESLWVVTPFGVPGDSTQGISLPGDSEDDRMGHSVAAAQLDAATPLWVVGGAPQSVQVQGGPSNRAGYARLWIQTPDGGYERRPIFAPGDPDLDLPPEALREPRERCGWSVAAAVTSTRGPRIVVGCPGFSGDRGRVLTYHWTDEADASTVGPLNRFKAFCTPGASQAAGSAICQSNGLRLAQIRTSAENAKASAALEALTGCSKAAGYIDGSDAQREGEFVFSTGEPLRFRPFASGQPDNANDEDCITLLRRGQWNDVRCDSIQGATICEEPRSSDDSSIGPLDRFKAFCTLGTGQLEAAAICESNGMRLARIRTLAENEKAAEAMTACPDERAWIDGSDARSEGEFIFPTGQVLPFVAWEPGEPDNAGGDEDCITLLRGGLWDDEKCDDTPNTVICEEPRKSNASLFFQFSCSWNSSGQ</sequence>
<accession>A0A0G4I3Q3</accession>
<gene>
    <name evidence="8" type="ORF">Cvel_35556</name>
</gene>
<keyword evidence="2" id="KW-0964">Secreted</keyword>
<comment type="subcellular location">
    <subcellularLocation>
        <location evidence="1">Secreted</location>
    </subcellularLocation>
</comment>
<evidence type="ECO:0000256" key="1">
    <source>
        <dbReference type="ARBA" id="ARBA00004613"/>
    </source>
</evidence>
<organism evidence="8">
    <name type="scientific">Chromera velia CCMP2878</name>
    <dbReference type="NCBI Taxonomy" id="1169474"/>
    <lineage>
        <taxon>Eukaryota</taxon>
        <taxon>Sar</taxon>
        <taxon>Alveolata</taxon>
        <taxon>Colpodellida</taxon>
        <taxon>Chromeraceae</taxon>
        <taxon>Chromera</taxon>
    </lineage>
</organism>
<dbReference type="GO" id="GO:0005615">
    <property type="term" value="C:extracellular space"/>
    <property type="evidence" value="ECO:0007669"/>
    <property type="project" value="TreeGrafter"/>
</dbReference>
<dbReference type="PROSITE" id="PS50041">
    <property type="entry name" value="C_TYPE_LECTIN_2"/>
    <property type="match status" value="2"/>
</dbReference>
<dbReference type="Pfam" id="PF00059">
    <property type="entry name" value="Lectin_C"/>
    <property type="match status" value="2"/>
</dbReference>
<reference evidence="8" key="1">
    <citation type="submission" date="2014-11" db="EMBL/GenBank/DDBJ databases">
        <authorList>
            <person name="Otto D Thomas"/>
            <person name="Naeem Raeece"/>
        </authorList>
    </citation>
    <scope>NUCLEOTIDE SEQUENCE</scope>
</reference>
<evidence type="ECO:0000256" key="2">
    <source>
        <dbReference type="ARBA" id="ARBA00022525"/>
    </source>
</evidence>
<dbReference type="PROSITE" id="PS00615">
    <property type="entry name" value="C_TYPE_LECTIN_1"/>
    <property type="match status" value="1"/>
</dbReference>
<evidence type="ECO:0000256" key="4">
    <source>
        <dbReference type="ARBA" id="ARBA00022734"/>
    </source>
</evidence>
<dbReference type="InterPro" id="IPR018378">
    <property type="entry name" value="C-type_lectin_CS"/>
</dbReference>
<dbReference type="GO" id="GO:0030246">
    <property type="term" value="F:carbohydrate binding"/>
    <property type="evidence" value="ECO:0007669"/>
    <property type="project" value="UniProtKB-KW"/>
</dbReference>
<dbReference type="PANTHER" id="PTHR22799:SF1">
    <property type="entry name" value="C-TYPE LECTIN DOMAIN FAMILY 11 MEMBER A"/>
    <property type="match status" value="1"/>
</dbReference>
<feature type="region of interest" description="Disordered" evidence="6">
    <location>
        <begin position="1"/>
        <end position="22"/>
    </location>
</feature>